<evidence type="ECO:0000256" key="1">
    <source>
        <dbReference type="SAM" id="MobiDB-lite"/>
    </source>
</evidence>
<feature type="compositionally biased region" description="Low complexity" evidence="1">
    <location>
        <begin position="1"/>
        <end position="17"/>
    </location>
</feature>
<organism evidence="2 3">
    <name type="scientific">Citricoccus parietis</name>
    <dbReference type="NCBI Taxonomy" id="592307"/>
    <lineage>
        <taxon>Bacteria</taxon>
        <taxon>Bacillati</taxon>
        <taxon>Actinomycetota</taxon>
        <taxon>Actinomycetes</taxon>
        <taxon>Micrococcales</taxon>
        <taxon>Micrococcaceae</taxon>
        <taxon>Citricoccus</taxon>
    </lineage>
</organism>
<evidence type="ECO:0000313" key="2">
    <source>
        <dbReference type="EMBL" id="MFB9071690.1"/>
    </source>
</evidence>
<evidence type="ECO:0000313" key="3">
    <source>
        <dbReference type="Proteomes" id="UP001589575"/>
    </source>
</evidence>
<dbReference type="Proteomes" id="UP001589575">
    <property type="component" value="Unassembled WGS sequence"/>
</dbReference>
<protein>
    <submittedName>
        <fullName evidence="2">Uncharacterized protein</fullName>
    </submittedName>
</protein>
<sequence length="66" mass="6978">MPRAAPDASTSAPATSPWSLRPRKRRGSNPWVRRSTRTVSASASPPTTSRTGSLTPARKASGTRTS</sequence>
<feature type="compositionally biased region" description="Low complexity" evidence="1">
    <location>
        <begin position="37"/>
        <end position="51"/>
    </location>
</feature>
<keyword evidence="3" id="KW-1185">Reference proteome</keyword>
<dbReference type="EMBL" id="JBHMFI010000001">
    <property type="protein sequence ID" value="MFB9071690.1"/>
    <property type="molecule type" value="Genomic_DNA"/>
</dbReference>
<gene>
    <name evidence="2" type="ORF">ACFFX0_10940</name>
</gene>
<reference evidence="2 3" key="1">
    <citation type="submission" date="2024-09" db="EMBL/GenBank/DDBJ databases">
        <authorList>
            <person name="Sun Q."/>
            <person name="Mori K."/>
        </authorList>
    </citation>
    <scope>NUCLEOTIDE SEQUENCE [LARGE SCALE GENOMIC DNA]</scope>
    <source>
        <strain evidence="2 3">CCM 7609</strain>
    </source>
</reference>
<name>A0ABV5FYE9_9MICC</name>
<comment type="caution">
    <text evidence="2">The sequence shown here is derived from an EMBL/GenBank/DDBJ whole genome shotgun (WGS) entry which is preliminary data.</text>
</comment>
<feature type="region of interest" description="Disordered" evidence="1">
    <location>
        <begin position="1"/>
        <end position="66"/>
    </location>
</feature>
<proteinExistence type="predicted"/>
<accession>A0ABV5FYE9</accession>